<dbReference type="EMBL" id="CP133217">
    <property type="protein sequence ID" value="WML86022.1"/>
    <property type="molecule type" value="Genomic_DNA"/>
</dbReference>
<feature type="domain" description="Polysaccharide lyase 14" evidence="1">
    <location>
        <begin position="164"/>
        <end position="356"/>
    </location>
</feature>
<dbReference type="RefSeq" id="WP_308135746.1">
    <property type="nucleotide sequence ID" value="NZ_CP133197.1"/>
</dbReference>
<accession>A0AA51MKC9</accession>
<dbReference type="Pfam" id="PF21294">
    <property type="entry name" value="Polysacc_lyase_14"/>
    <property type="match status" value="1"/>
</dbReference>
<sequence length="363" mass="41043">MNTANYSSLSLVILLIALCLPRITLAENSEVRTIPTTNTAQPFELAAKLQWNPHDKQWDKVLVLYNGNPSPPTNHPVWAYLNSMQIPARAATKAGENLYYKAFHSNAFCDGNTPLTSGKPLRITFDQNTNGNYTEKDYFRDWNCPGWGMGINNVSIVGKQEARNGQGQALRLNIPKGTSGCVNEKDCANWKPHIGAQLDSLYYSYWVKFPENFDFVRGGKLPGIGSFEPRVGGVKPNGNDGWSVRVMWDKDGKLGQYVYHPDQPKNFGDFFVWDMPPVEKGQWYQIKTLVRLNTPGKRDGIITTWLNGKQVLDKRDLRFRNSSNLQIERLLFAVFFGGTGAEWAPKRDMLLYLDDFTLSANPH</sequence>
<name>A0AA51MKC9_9GAMM</name>
<reference evidence="3 4" key="1">
    <citation type="submission" date="2023-08" db="EMBL/GenBank/DDBJ databases">
        <title>New molecular markers tilS and rpoB for phylogenetic and monitoring studies of the genus Thiothrix biodiversity.</title>
        <authorList>
            <person name="Ravin N.V."/>
            <person name="Smolyakov D."/>
            <person name="Markov N.D."/>
            <person name="Beletsky A.V."/>
            <person name="Mardanov A.V."/>
            <person name="Rudenko T.S."/>
            <person name="Grabovich M.Y."/>
        </authorList>
    </citation>
    <scope>NUCLEOTIDE SEQUENCE</scope>
    <source>
        <strain evidence="3">DNT52</strain>
        <strain evidence="2 4">H33</strain>
    </source>
</reference>
<dbReference type="Proteomes" id="UP001229862">
    <property type="component" value="Chromosome"/>
</dbReference>
<evidence type="ECO:0000313" key="3">
    <source>
        <dbReference type="EMBL" id="WML86022.1"/>
    </source>
</evidence>
<dbReference type="InterPro" id="IPR048958">
    <property type="entry name" value="Polysacc_lyase_14"/>
</dbReference>
<organism evidence="3">
    <name type="scientific">Thiothrix subterranea</name>
    <dbReference type="NCBI Taxonomy" id="2735563"/>
    <lineage>
        <taxon>Bacteria</taxon>
        <taxon>Pseudomonadati</taxon>
        <taxon>Pseudomonadota</taxon>
        <taxon>Gammaproteobacteria</taxon>
        <taxon>Thiotrichales</taxon>
        <taxon>Thiotrichaceae</taxon>
        <taxon>Thiothrix</taxon>
    </lineage>
</organism>
<evidence type="ECO:0000259" key="1">
    <source>
        <dbReference type="Pfam" id="PF21294"/>
    </source>
</evidence>
<dbReference type="PANTHER" id="PTHR40124">
    <property type="match status" value="1"/>
</dbReference>
<proteinExistence type="predicted"/>
<evidence type="ECO:0000313" key="4">
    <source>
        <dbReference type="Proteomes" id="UP001223336"/>
    </source>
</evidence>
<keyword evidence="4" id="KW-1185">Reference proteome</keyword>
<evidence type="ECO:0000313" key="2">
    <source>
        <dbReference type="EMBL" id="MDQ5769949.1"/>
    </source>
</evidence>
<dbReference type="EMBL" id="JAVFKN010000023">
    <property type="protein sequence ID" value="MDQ5769949.1"/>
    <property type="molecule type" value="Genomic_DNA"/>
</dbReference>
<dbReference type="Gene3D" id="2.60.120.200">
    <property type="match status" value="1"/>
</dbReference>
<dbReference type="AlphaFoldDB" id="A0AA51MKC9"/>
<dbReference type="PANTHER" id="PTHR40124:SF1">
    <property type="entry name" value="DISAGGREGATASE RELATED REPEAT PROTEIN"/>
    <property type="match status" value="1"/>
</dbReference>
<protein>
    <recommendedName>
        <fullName evidence="1">Polysaccharide lyase 14 domain-containing protein</fullName>
    </recommendedName>
</protein>
<gene>
    <name evidence="2" type="ORF">RCC75_15520</name>
    <name evidence="3" type="ORF">RCG00_17190</name>
</gene>
<dbReference type="Proteomes" id="UP001223336">
    <property type="component" value="Unassembled WGS sequence"/>
</dbReference>